<dbReference type="AlphaFoldDB" id="A0A8B8NDR7"/>
<dbReference type="SUPFAM" id="SSF57997">
    <property type="entry name" value="Tropomyosin"/>
    <property type="match status" value="1"/>
</dbReference>
<feature type="coiled-coil region" evidence="6">
    <location>
        <begin position="1"/>
        <end position="28"/>
    </location>
</feature>
<evidence type="ECO:0000256" key="4">
    <source>
        <dbReference type="ARBA" id="ARBA00023089"/>
    </source>
</evidence>
<sequence length="775" mass="88400">MDEISGELKRAESQRETLFKAFQQVQSQASSVLSFTLQWKDLEERFDGIRGSLERRAKELDEGQRSLAERAREVESREDGLRSAWQRVEECEEEVRKKKMDLRSVETRLEECRDEHRKKESELILKRDALTECDSLLRDKEEELRYLMHATDECCRDYGSKKEEVELLRQELDLKEKKVESVQSLLEENARELGAKVDKLGSVQAKLEEVAKALELKSGELNAVQASIKVRNLELASKKRQLESIQIDIAESAEQLRLKEQELAFIQTSTLECAKALESKNKQYDLIQESITECSQELESKTRQLDSVQKRSRECVAELGLKEKKLYKLDVSIGEHSQLLEMKKKECNEQCMELELLRQRLDSTEKSIEKCSPEMDLRERSSGRSGVMAQNWKDQYGPVLASCVNPQSTIAFDGKKMQMFIYQHFHELNRVCHKVLEIIKTSANAAKLVVDAMEGFYPQNSGNGDELLDIGVIRRSCIFLLENFIRSSVEIKPQQREAAMKLAVEWKGKLKFSLSQEYSLEVWDFLKLLEAYKLASAFNANEIHDLLNYVSQFQVAQELQQVPGSSAVPPGSFGYSQHWLRETEEPENFAVSNAGDSSVVNPPLPTVSARKDMQLVHTEVLNENAMICKEISHKLQNSSDPAKLVLDVFAGSYTQYSNSKDMNLETDILRSQIVLLEQLVRISPTVTHEVKEGAMKLAREWKAKLSNKPESGLEVLVFQNFLAAYNLVSLLNDSEILKLAEIVSQKNDTSLLGQITAHQLAYLLLSPECISSRPD</sequence>
<dbReference type="RefSeq" id="XP_030520587.2">
    <property type="nucleotide sequence ID" value="XM_030664727.2"/>
</dbReference>
<feature type="coiled-coil region" evidence="6">
    <location>
        <begin position="235"/>
        <end position="262"/>
    </location>
</feature>
<keyword evidence="7" id="KW-1185">Reference proteome</keyword>
<dbReference type="KEGG" id="rarg:115734133"/>
<comment type="similarity">
    <text evidence="1 5">Belongs to the Frigida family.</text>
</comment>
<dbReference type="InterPro" id="IPR012474">
    <property type="entry name" value="Frigida"/>
</dbReference>
<evidence type="ECO:0000256" key="3">
    <source>
        <dbReference type="ARBA" id="ARBA00022782"/>
    </source>
</evidence>
<evidence type="ECO:0000256" key="6">
    <source>
        <dbReference type="SAM" id="Coils"/>
    </source>
</evidence>
<dbReference type="PANTHER" id="PTHR31791:SF70">
    <property type="entry name" value="FRIGIDA-LIKE PROTEIN"/>
    <property type="match status" value="1"/>
</dbReference>
<proteinExistence type="inferred from homology"/>
<keyword evidence="3 5" id="KW-0221">Differentiation</keyword>
<dbReference type="PANTHER" id="PTHR31791">
    <property type="entry name" value="FRIGIDA-LIKE PROTEIN 3-RELATED"/>
    <property type="match status" value="1"/>
</dbReference>
<evidence type="ECO:0000313" key="8">
    <source>
        <dbReference type="RefSeq" id="XP_030520587.2"/>
    </source>
</evidence>
<evidence type="ECO:0000256" key="1">
    <source>
        <dbReference type="ARBA" id="ARBA00008956"/>
    </source>
</evidence>
<dbReference type="Proteomes" id="UP000827889">
    <property type="component" value="Chromosome 6"/>
</dbReference>
<dbReference type="GO" id="GO:0030154">
    <property type="term" value="P:cell differentiation"/>
    <property type="evidence" value="ECO:0007669"/>
    <property type="project" value="UniProtKB-KW"/>
</dbReference>
<protein>
    <recommendedName>
        <fullName evidence="5">FRIGIDA-like protein</fullName>
    </recommendedName>
</protein>
<accession>A0A8B8NDR7</accession>
<dbReference type="Pfam" id="PF07899">
    <property type="entry name" value="Frigida"/>
    <property type="match status" value="2"/>
</dbReference>
<evidence type="ECO:0000256" key="5">
    <source>
        <dbReference type="RuleBase" id="RU364012"/>
    </source>
</evidence>
<dbReference type="GeneID" id="115734133"/>
<keyword evidence="2 5" id="KW-0217">Developmental protein</keyword>
<keyword evidence="6" id="KW-0175">Coiled coil</keyword>
<feature type="coiled-coil region" evidence="6">
    <location>
        <begin position="88"/>
        <end position="122"/>
    </location>
</feature>
<evidence type="ECO:0000313" key="7">
    <source>
        <dbReference type="Proteomes" id="UP000827889"/>
    </source>
</evidence>
<name>A0A8B8NDR7_9MYRT</name>
<feature type="coiled-coil region" evidence="6">
    <location>
        <begin position="158"/>
        <end position="185"/>
    </location>
</feature>
<dbReference type="GO" id="GO:0009908">
    <property type="term" value="P:flower development"/>
    <property type="evidence" value="ECO:0007669"/>
    <property type="project" value="UniProtKB-KW"/>
</dbReference>
<reference evidence="8" key="1">
    <citation type="submission" date="2025-08" db="UniProtKB">
        <authorList>
            <consortium name="RefSeq"/>
        </authorList>
    </citation>
    <scope>IDENTIFICATION</scope>
    <source>
        <tissue evidence="8">Leaf</tissue>
    </source>
</reference>
<gene>
    <name evidence="8" type="primary">LOC115734133</name>
</gene>
<evidence type="ECO:0000256" key="2">
    <source>
        <dbReference type="ARBA" id="ARBA00022473"/>
    </source>
</evidence>
<keyword evidence="4 5" id="KW-0287">Flowering</keyword>
<organism evidence="7 8">
    <name type="scientific">Rhodamnia argentea</name>
    <dbReference type="NCBI Taxonomy" id="178133"/>
    <lineage>
        <taxon>Eukaryota</taxon>
        <taxon>Viridiplantae</taxon>
        <taxon>Streptophyta</taxon>
        <taxon>Embryophyta</taxon>
        <taxon>Tracheophyta</taxon>
        <taxon>Spermatophyta</taxon>
        <taxon>Magnoliopsida</taxon>
        <taxon>eudicotyledons</taxon>
        <taxon>Gunneridae</taxon>
        <taxon>Pentapetalae</taxon>
        <taxon>rosids</taxon>
        <taxon>malvids</taxon>
        <taxon>Myrtales</taxon>
        <taxon>Myrtaceae</taxon>
        <taxon>Myrtoideae</taxon>
        <taxon>Myrteae</taxon>
        <taxon>Australasian group</taxon>
        <taxon>Rhodamnia</taxon>
    </lineage>
</organism>